<evidence type="ECO:0000256" key="2">
    <source>
        <dbReference type="ARBA" id="ARBA00022643"/>
    </source>
</evidence>
<dbReference type="RefSeq" id="WP_083346423.1">
    <property type="nucleotide sequence ID" value="NZ_LT629690.1"/>
</dbReference>
<sequence length="208" mass="22421">MASLLKIDVSPRGGYSYSRQLGQTFVEGWQAAHAGGTVVERDLAKNQPTFLDLPWIAGAFTPPDQHSDESKAALKVSNEIIAEVQAADHILITTPMYNFQIPAVLKAWIDHLVRVGVTVNYTESGPVGTLLGKKVTVIVASAGAYPKGEPSEAYDHLTPYLKHILGFIGLTDVTFLAAGGASGIQYGKISEEDWKKPFVEKAKELAKA</sequence>
<dbReference type="HAMAP" id="MF_01216">
    <property type="entry name" value="Azoreductase_type1"/>
    <property type="match status" value="1"/>
</dbReference>
<feature type="binding site" evidence="6">
    <location>
        <begin position="16"/>
        <end position="18"/>
    </location>
    <ligand>
        <name>FMN</name>
        <dbReference type="ChEBI" id="CHEBI:58210"/>
    </ligand>
</feature>
<comment type="subunit">
    <text evidence="6">Homodimer.</text>
</comment>
<dbReference type="InterPro" id="IPR050104">
    <property type="entry name" value="FMN-dep_NADH:Q_OxRdtase_AzoR1"/>
</dbReference>
<keyword evidence="3 6" id="KW-0560">Oxidoreductase</keyword>
<evidence type="ECO:0000256" key="6">
    <source>
        <dbReference type="HAMAP-Rule" id="MF_01216"/>
    </source>
</evidence>
<evidence type="ECO:0000256" key="3">
    <source>
        <dbReference type="ARBA" id="ARBA00023002"/>
    </source>
</evidence>
<dbReference type="Gene3D" id="3.40.50.360">
    <property type="match status" value="1"/>
</dbReference>
<accession>A0A1G7PY24</accession>
<comment type="caution">
    <text evidence="6">Lacks conserved residue(s) required for the propagation of feature annotation.</text>
</comment>
<keyword evidence="1 6" id="KW-0285">Flavoprotein</keyword>
<comment type="catalytic activity">
    <reaction evidence="5">
        <text>N,N-dimethyl-1,4-phenylenediamine + anthranilate + 2 NAD(+) = 2-(4-dimethylaminophenyl)diazenylbenzoate + 2 NADH + 2 H(+)</text>
        <dbReference type="Rhea" id="RHEA:55872"/>
        <dbReference type="ChEBI" id="CHEBI:15378"/>
        <dbReference type="ChEBI" id="CHEBI:15783"/>
        <dbReference type="ChEBI" id="CHEBI:16567"/>
        <dbReference type="ChEBI" id="CHEBI:57540"/>
        <dbReference type="ChEBI" id="CHEBI:57945"/>
        <dbReference type="ChEBI" id="CHEBI:71579"/>
        <dbReference type="EC" id="1.7.1.17"/>
    </reaction>
    <physiologicalReaction direction="right-to-left" evidence="5">
        <dbReference type="Rhea" id="RHEA:55874"/>
    </physiologicalReaction>
</comment>
<evidence type="ECO:0000313" key="9">
    <source>
        <dbReference type="Proteomes" id="UP000182427"/>
    </source>
</evidence>
<dbReference type="GO" id="GO:0009055">
    <property type="term" value="F:electron transfer activity"/>
    <property type="evidence" value="ECO:0007669"/>
    <property type="project" value="UniProtKB-UniRule"/>
</dbReference>
<comment type="cofactor">
    <cofactor evidence="6">
        <name>FMN</name>
        <dbReference type="ChEBI" id="CHEBI:58210"/>
    </cofactor>
    <text evidence="6">Binds 1 FMN per subunit.</text>
</comment>
<gene>
    <name evidence="6" type="primary">azoR</name>
    <name evidence="8" type="ORF">SAMN05444167_3669</name>
</gene>
<dbReference type="GO" id="GO:0016652">
    <property type="term" value="F:oxidoreductase activity, acting on NAD(P)H as acceptor"/>
    <property type="evidence" value="ECO:0007669"/>
    <property type="project" value="UniProtKB-UniRule"/>
</dbReference>
<comment type="function">
    <text evidence="6">Quinone reductase that provides resistance to thiol-specific stress caused by electrophilic quinones.</text>
</comment>
<feature type="domain" description="Flavodoxin-like fold" evidence="7">
    <location>
        <begin position="4"/>
        <end position="184"/>
    </location>
</feature>
<dbReference type="Proteomes" id="UP000182427">
    <property type="component" value="Chromosome I"/>
</dbReference>
<dbReference type="InterPro" id="IPR003680">
    <property type="entry name" value="Flavodoxin_fold"/>
</dbReference>
<evidence type="ECO:0000256" key="5">
    <source>
        <dbReference type="ARBA" id="ARBA00048542"/>
    </source>
</evidence>
<comment type="catalytic activity">
    <reaction evidence="6">
        <text>2 a quinone + NADH + H(+) = 2 a 1,4-benzosemiquinone + NAD(+)</text>
        <dbReference type="Rhea" id="RHEA:65952"/>
        <dbReference type="ChEBI" id="CHEBI:15378"/>
        <dbReference type="ChEBI" id="CHEBI:57540"/>
        <dbReference type="ChEBI" id="CHEBI:57945"/>
        <dbReference type="ChEBI" id="CHEBI:132124"/>
        <dbReference type="ChEBI" id="CHEBI:134225"/>
    </reaction>
</comment>
<feature type="binding site" evidence="6">
    <location>
        <begin position="96"/>
        <end position="99"/>
    </location>
    <ligand>
        <name>FMN</name>
        <dbReference type="ChEBI" id="CHEBI:58210"/>
    </ligand>
</feature>
<keyword evidence="4 6" id="KW-0520">NAD</keyword>
<dbReference type="EC" id="1.6.5.-" evidence="6"/>
<dbReference type="OrthoDB" id="9805013at2"/>
<dbReference type="EC" id="1.7.1.17" evidence="6"/>
<keyword evidence="9" id="KW-1185">Reference proteome</keyword>
<dbReference type="EMBL" id="LT629690">
    <property type="protein sequence ID" value="SDF91141.1"/>
    <property type="molecule type" value="Genomic_DNA"/>
</dbReference>
<dbReference type="InterPro" id="IPR023048">
    <property type="entry name" value="NADH:quinone_OxRdtase_FMN_depd"/>
</dbReference>
<comment type="function">
    <text evidence="6">Also exhibits azoreductase activity. Catalyzes the reductive cleavage of the azo bond in aromatic azo compounds to the corresponding amines.</text>
</comment>
<dbReference type="PANTHER" id="PTHR43741:SF2">
    <property type="entry name" value="FMN-DEPENDENT NADH:QUINONE OXIDOREDUCTASE"/>
    <property type="match status" value="1"/>
</dbReference>
<protein>
    <recommendedName>
        <fullName evidence="6">FMN dependent NADH:quinone oxidoreductase</fullName>
        <ecNumber evidence="6">1.6.5.-</ecNumber>
    </recommendedName>
    <alternativeName>
        <fullName evidence="6">Azo-dye reductase</fullName>
    </alternativeName>
    <alternativeName>
        <fullName evidence="6">FMN-dependent NADH-azo compound oxidoreductase</fullName>
    </alternativeName>
    <alternativeName>
        <fullName evidence="6">FMN-dependent NADH-azoreductase</fullName>
        <ecNumber evidence="6">1.7.1.17</ecNumber>
    </alternativeName>
</protein>
<name>A0A1G7PY24_9BACT</name>
<dbReference type="Pfam" id="PF02525">
    <property type="entry name" value="Flavodoxin_2"/>
    <property type="match status" value="1"/>
</dbReference>
<dbReference type="InterPro" id="IPR029039">
    <property type="entry name" value="Flavoprotein-like_sf"/>
</dbReference>
<evidence type="ECO:0000256" key="1">
    <source>
        <dbReference type="ARBA" id="ARBA00022630"/>
    </source>
</evidence>
<keyword evidence="2 6" id="KW-0288">FMN</keyword>
<dbReference type="GO" id="GO:0010181">
    <property type="term" value="F:FMN binding"/>
    <property type="evidence" value="ECO:0007669"/>
    <property type="project" value="UniProtKB-UniRule"/>
</dbReference>
<dbReference type="SUPFAM" id="SSF52218">
    <property type="entry name" value="Flavoproteins"/>
    <property type="match status" value="1"/>
</dbReference>
<dbReference type="PANTHER" id="PTHR43741">
    <property type="entry name" value="FMN-DEPENDENT NADH-AZOREDUCTASE 1"/>
    <property type="match status" value="1"/>
</dbReference>
<proteinExistence type="inferred from homology"/>
<comment type="similarity">
    <text evidence="6">Belongs to the azoreductase type 1 family.</text>
</comment>
<evidence type="ECO:0000256" key="4">
    <source>
        <dbReference type="ARBA" id="ARBA00023027"/>
    </source>
</evidence>
<evidence type="ECO:0000313" key="8">
    <source>
        <dbReference type="EMBL" id="SDF91141.1"/>
    </source>
</evidence>
<dbReference type="GO" id="GO:0016655">
    <property type="term" value="F:oxidoreductase activity, acting on NAD(P)H, quinone or similar compound as acceptor"/>
    <property type="evidence" value="ECO:0007669"/>
    <property type="project" value="InterPro"/>
</dbReference>
<organism evidence="8 9">
    <name type="scientific">Terriglobus roseus</name>
    <dbReference type="NCBI Taxonomy" id="392734"/>
    <lineage>
        <taxon>Bacteria</taxon>
        <taxon>Pseudomonadati</taxon>
        <taxon>Acidobacteriota</taxon>
        <taxon>Terriglobia</taxon>
        <taxon>Terriglobales</taxon>
        <taxon>Acidobacteriaceae</taxon>
        <taxon>Terriglobus</taxon>
    </lineage>
</organism>
<evidence type="ECO:0000259" key="7">
    <source>
        <dbReference type="Pfam" id="PF02525"/>
    </source>
</evidence>
<feature type="binding site" evidence="6">
    <location>
        <position position="10"/>
    </location>
    <ligand>
        <name>FMN</name>
        <dbReference type="ChEBI" id="CHEBI:58210"/>
    </ligand>
</feature>
<dbReference type="AlphaFoldDB" id="A0A1G7PY24"/>
<reference evidence="8 9" key="1">
    <citation type="submission" date="2016-10" db="EMBL/GenBank/DDBJ databases">
        <authorList>
            <person name="de Groot N.N."/>
        </authorList>
    </citation>
    <scope>NUCLEOTIDE SEQUENCE [LARGE SCALE GENOMIC DNA]</scope>
    <source>
        <strain evidence="8 9">GAS232</strain>
    </source>
</reference>